<dbReference type="EMBL" id="MT143627">
    <property type="protein sequence ID" value="QJA99069.1"/>
    <property type="molecule type" value="Genomic_DNA"/>
</dbReference>
<proteinExistence type="predicted"/>
<evidence type="ECO:0000313" key="2">
    <source>
        <dbReference type="EMBL" id="QJA60745.1"/>
    </source>
</evidence>
<protein>
    <recommendedName>
        <fullName evidence="7">Calcineurin-like phosphoesterase</fullName>
    </recommendedName>
</protein>
<evidence type="ECO:0000313" key="4">
    <source>
        <dbReference type="EMBL" id="QJA99069.1"/>
    </source>
</evidence>
<dbReference type="EMBL" id="MT144938">
    <property type="protein sequence ID" value="QJI01633.1"/>
    <property type="molecule type" value="Genomic_DNA"/>
</dbReference>
<dbReference type="EMBL" id="MT144300">
    <property type="protein sequence ID" value="QJA51941.1"/>
    <property type="molecule type" value="Genomic_DNA"/>
</dbReference>
<dbReference type="EMBL" id="MT141419">
    <property type="protein sequence ID" value="QJA60745.1"/>
    <property type="molecule type" value="Genomic_DNA"/>
</dbReference>
<dbReference type="EMBL" id="MT142430">
    <property type="protein sequence ID" value="QJA80649.1"/>
    <property type="molecule type" value="Genomic_DNA"/>
</dbReference>
<evidence type="ECO:0008006" key="7">
    <source>
        <dbReference type="Google" id="ProtNLM"/>
    </source>
</evidence>
<evidence type="ECO:0000313" key="1">
    <source>
        <dbReference type="EMBL" id="QJA51941.1"/>
    </source>
</evidence>
<gene>
    <name evidence="4" type="ORF">MM171A01334_0006</name>
    <name evidence="5" type="ORF">MM171B00430_0013</name>
    <name evidence="3" type="ORF">MM415A00685_0011</name>
    <name evidence="2" type="ORF">MM415B01060_0020</name>
    <name evidence="1" type="ORF">TM448A02393_0009</name>
    <name evidence="6" type="ORF">TM448B02665_0007</name>
</gene>
<dbReference type="AlphaFoldDB" id="A0A6H1ZWZ4"/>
<evidence type="ECO:0000313" key="6">
    <source>
        <dbReference type="EMBL" id="QJI01633.1"/>
    </source>
</evidence>
<dbReference type="EMBL" id="MT143874">
    <property type="protein sequence ID" value="QJB04164.1"/>
    <property type="molecule type" value="Genomic_DNA"/>
</dbReference>
<organism evidence="1">
    <name type="scientific">viral metagenome</name>
    <dbReference type="NCBI Taxonomy" id="1070528"/>
    <lineage>
        <taxon>unclassified sequences</taxon>
        <taxon>metagenomes</taxon>
        <taxon>organismal metagenomes</taxon>
    </lineage>
</organism>
<reference evidence="1" key="1">
    <citation type="submission" date="2020-03" db="EMBL/GenBank/DDBJ databases">
        <title>The deep terrestrial virosphere.</title>
        <authorList>
            <person name="Holmfeldt K."/>
            <person name="Nilsson E."/>
            <person name="Simone D."/>
            <person name="Lopez-Fernandez M."/>
            <person name="Wu X."/>
            <person name="de Brujin I."/>
            <person name="Lundin D."/>
            <person name="Andersson A."/>
            <person name="Bertilsson S."/>
            <person name="Dopson M."/>
        </authorList>
    </citation>
    <scope>NUCLEOTIDE SEQUENCE</scope>
    <source>
        <strain evidence="4">MM171A01334</strain>
        <strain evidence="5">MM171B00430</strain>
        <strain evidence="3">MM415A00685</strain>
        <strain evidence="2">MM415B01060</strain>
        <strain evidence="1">TM448A02393</strain>
        <strain evidence="6">TM448B02665</strain>
    </source>
</reference>
<sequence length="284" mass="31836">MSKAFLTVSVGDCHVGCRRGLCPPSVILDGGDEYRPSTAQAASWASWLDFWTEMAQLAKARRVQAVNVVFGGDMTDKNHHKPGATWSRNPKDIKAAAAEVADVPFVKFKKIVPKIKIFAFVLRGTEAHVGRDAYIEEWLAEDISAEKSPCGAASWWTLDIVSGGVNLNFQHHPEAASYREHTDGNAARTCAAEIFLSYTRRELKPPKLAVRHHTHRFQDSGRNLPIHCLFNWGWQLTTSYGHRLGAGTKILPIGGLWILCEEGQYQYDELHYIPKRSGPWQQKQ</sequence>
<name>A0A6H1ZWZ4_9ZZZZ</name>
<accession>A0A6H1ZWZ4</accession>
<evidence type="ECO:0000313" key="5">
    <source>
        <dbReference type="EMBL" id="QJB04164.1"/>
    </source>
</evidence>
<evidence type="ECO:0000313" key="3">
    <source>
        <dbReference type="EMBL" id="QJA80649.1"/>
    </source>
</evidence>